<dbReference type="RefSeq" id="WP_054876408.1">
    <property type="nucleotide sequence ID" value="NZ_LKET01000045.1"/>
</dbReference>
<dbReference type="STRING" id="36849.OXPF_34110"/>
<keyword evidence="1" id="KW-1133">Transmembrane helix</keyword>
<evidence type="ECO:0000313" key="2">
    <source>
        <dbReference type="EMBL" id="KPU42980.1"/>
    </source>
</evidence>
<feature type="transmembrane region" description="Helical" evidence="1">
    <location>
        <begin position="34"/>
        <end position="54"/>
    </location>
</feature>
<keyword evidence="1" id="KW-0472">Membrane</keyword>
<dbReference type="OrthoDB" id="2083490at2"/>
<protein>
    <submittedName>
        <fullName evidence="2">Uncharacterized protein</fullName>
    </submittedName>
</protein>
<keyword evidence="3" id="KW-1185">Reference proteome</keyword>
<evidence type="ECO:0000313" key="3">
    <source>
        <dbReference type="Proteomes" id="UP000050326"/>
    </source>
</evidence>
<feature type="transmembrane region" description="Helical" evidence="1">
    <location>
        <begin position="60"/>
        <end position="83"/>
    </location>
</feature>
<dbReference type="AlphaFoldDB" id="A0A0P8W5N7"/>
<organism evidence="2 3">
    <name type="scientific">Oxobacter pfennigii</name>
    <dbReference type="NCBI Taxonomy" id="36849"/>
    <lineage>
        <taxon>Bacteria</taxon>
        <taxon>Bacillati</taxon>
        <taxon>Bacillota</taxon>
        <taxon>Clostridia</taxon>
        <taxon>Eubacteriales</taxon>
        <taxon>Clostridiaceae</taxon>
        <taxon>Oxobacter</taxon>
    </lineage>
</organism>
<keyword evidence="1" id="KW-0812">Transmembrane</keyword>
<name>A0A0P8W5N7_9CLOT</name>
<dbReference type="EMBL" id="LKET01000045">
    <property type="protein sequence ID" value="KPU42980.1"/>
    <property type="molecule type" value="Genomic_DNA"/>
</dbReference>
<reference evidence="2 3" key="1">
    <citation type="submission" date="2015-09" db="EMBL/GenBank/DDBJ databases">
        <title>Genome sequence of Oxobacter pfennigii DSM 3222.</title>
        <authorList>
            <person name="Poehlein A."/>
            <person name="Bengelsdorf F.R."/>
            <person name="Schiel-Bengelsdorf B."/>
            <person name="Duerre P."/>
            <person name="Daniel R."/>
        </authorList>
    </citation>
    <scope>NUCLEOTIDE SEQUENCE [LARGE SCALE GENOMIC DNA]</scope>
    <source>
        <strain evidence="2 3">DSM 3222</strain>
    </source>
</reference>
<proteinExistence type="predicted"/>
<dbReference type="Proteomes" id="UP000050326">
    <property type="component" value="Unassembled WGS sequence"/>
</dbReference>
<accession>A0A0P8W5N7</accession>
<gene>
    <name evidence="2" type="ORF">OXPF_34110</name>
</gene>
<evidence type="ECO:0000256" key="1">
    <source>
        <dbReference type="SAM" id="Phobius"/>
    </source>
</evidence>
<comment type="caution">
    <text evidence="2">The sequence shown here is derived from an EMBL/GenBank/DDBJ whole genome shotgun (WGS) entry which is preliminary data.</text>
</comment>
<sequence>MKQIYHFDCTHPPVVSEKMLRAELERRTIERQTAVLALAGILAHMCLIFTAIVLRPFNAMLSLICIAYVCVAISGSGAIAIVFDHKRRDLI</sequence>